<name>D7SZ90_VITVI</name>
<reference evidence="2" key="1">
    <citation type="journal article" date="2007" name="Nature">
        <title>The grapevine genome sequence suggests ancestral hexaploidization in major angiosperm phyla.</title>
        <authorList>
            <consortium name="The French-Italian Public Consortium for Grapevine Genome Characterization."/>
            <person name="Jaillon O."/>
            <person name="Aury J.-M."/>
            <person name="Noel B."/>
            <person name="Policriti A."/>
            <person name="Clepet C."/>
            <person name="Casagrande A."/>
            <person name="Choisne N."/>
            <person name="Aubourg S."/>
            <person name="Vitulo N."/>
            <person name="Jubin C."/>
            <person name="Vezzi A."/>
            <person name="Legeai F."/>
            <person name="Hugueney P."/>
            <person name="Dasilva C."/>
            <person name="Horner D."/>
            <person name="Mica E."/>
            <person name="Jublot D."/>
            <person name="Poulain J."/>
            <person name="Bruyere C."/>
            <person name="Billault A."/>
            <person name="Segurens B."/>
            <person name="Gouyvenoux M."/>
            <person name="Ugarte E."/>
            <person name="Cattonaro F."/>
            <person name="Anthouard V."/>
            <person name="Vico V."/>
            <person name="Del Fabbro C."/>
            <person name="Alaux M."/>
            <person name="Di Gaspero G."/>
            <person name="Dumas V."/>
            <person name="Felice N."/>
            <person name="Paillard S."/>
            <person name="Juman I."/>
            <person name="Moroldo M."/>
            <person name="Scalabrin S."/>
            <person name="Canaguier A."/>
            <person name="Le Clainche I."/>
            <person name="Malacrida G."/>
            <person name="Durand E."/>
            <person name="Pesole G."/>
            <person name="Laucou V."/>
            <person name="Chatelet P."/>
            <person name="Merdinoglu D."/>
            <person name="Delledonne M."/>
            <person name="Pezzotti M."/>
            <person name="Lecharny A."/>
            <person name="Scarpelli C."/>
            <person name="Artiguenave F."/>
            <person name="Pe M.E."/>
            <person name="Valle G."/>
            <person name="Morgante M."/>
            <person name="Caboche M."/>
            <person name="Adam-Blondon A.-F."/>
            <person name="Weissenbach J."/>
            <person name="Quetier F."/>
            <person name="Wincker P."/>
        </authorList>
    </citation>
    <scope>NUCLEOTIDE SEQUENCE [LARGE SCALE GENOMIC DNA]</scope>
    <source>
        <strain evidence="2">cv. Pinot noir / PN40024</strain>
    </source>
</reference>
<dbReference type="HOGENOM" id="CLU_3438899_0_0_1"/>
<accession>D7SZ90</accession>
<feature type="non-terminal residue" evidence="1">
    <location>
        <position position="1"/>
    </location>
</feature>
<proteinExistence type="predicted"/>
<dbReference type="EMBL" id="FN595464">
    <property type="protein sequence ID" value="CBI23569.3"/>
    <property type="molecule type" value="Genomic_DNA"/>
</dbReference>
<sequence>AILVLGTTIH</sequence>
<keyword evidence="2" id="KW-1185">Reference proteome</keyword>
<evidence type="ECO:0000313" key="1">
    <source>
        <dbReference type="EMBL" id="CBI23569.3"/>
    </source>
</evidence>
<dbReference type="Proteomes" id="UP000009183">
    <property type="component" value="Unassembled WGS sequence, unordered"/>
</dbReference>
<protein>
    <submittedName>
        <fullName evidence="1">Uncharacterized protein</fullName>
    </submittedName>
</protein>
<dbReference type="InParanoid" id="D7SZ90"/>
<evidence type="ECO:0000313" key="2">
    <source>
        <dbReference type="Proteomes" id="UP000009183"/>
    </source>
</evidence>
<organism evidence="1 2">
    <name type="scientific">Vitis vinifera</name>
    <name type="common">Grape</name>
    <dbReference type="NCBI Taxonomy" id="29760"/>
    <lineage>
        <taxon>Eukaryota</taxon>
        <taxon>Viridiplantae</taxon>
        <taxon>Streptophyta</taxon>
        <taxon>Embryophyta</taxon>
        <taxon>Tracheophyta</taxon>
        <taxon>Spermatophyta</taxon>
        <taxon>Magnoliopsida</taxon>
        <taxon>eudicotyledons</taxon>
        <taxon>Gunneridae</taxon>
        <taxon>Pentapetalae</taxon>
        <taxon>rosids</taxon>
        <taxon>Vitales</taxon>
        <taxon>Vitaceae</taxon>
        <taxon>Viteae</taxon>
        <taxon>Vitis</taxon>
    </lineage>
</organism>
<gene>
    <name evidence="1" type="ORF">VIT_00s2226g00020</name>
</gene>